<feature type="compositionally biased region" description="Polar residues" evidence="1">
    <location>
        <begin position="18"/>
        <end position="28"/>
    </location>
</feature>
<evidence type="ECO:0000256" key="1">
    <source>
        <dbReference type="SAM" id="MobiDB-lite"/>
    </source>
</evidence>
<dbReference type="OrthoDB" id="2272375at2759"/>
<feature type="region of interest" description="Disordered" evidence="1">
    <location>
        <begin position="1"/>
        <end position="28"/>
    </location>
</feature>
<name>A0A367IQ34_RHIST</name>
<reference evidence="2 3" key="1">
    <citation type="journal article" date="2018" name="G3 (Bethesda)">
        <title>Phylogenetic and Phylogenomic Definition of Rhizopus Species.</title>
        <authorList>
            <person name="Gryganskyi A.P."/>
            <person name="Golan J."/>
            <person name="Dolatabadi S."/>
            <person name="Mondo S."/>
            <person name="Robb S."/>
            <person name="Idnurm A."/>
            <person name="Muszewska A."/>
            <person name="Steczkiewicz K."/>
            <person name="Masonjones S."/>
            <person name="Liao H.L."/>
            <person name="Gajdeczka M.T."/>
            <person name="Anike F."/>
            <person name="Vuek A."/>
            <person name="Anishchenko I.M."/>
            <person name="Voigt K."/>
            <person name="de Hoog G.S."/>
            <person name="Smith M.E."/>
            <person name="Heitman J."/>
            <person name="Vilgalys R."/>
            <person name="Stajich J.E."/>
        </authorList>
    </citation>
    <scope>NUCLEOTIDE SEQUENCE [LARGE SCALE GENOMIC DNA]</scope>
    <source>
        <strain evidence="2 3">LSU 92-RS-03</strain>
    </source>
</reference>
<accession>A0A367IQ34</accession>
<evidence type="ECO:0000313" key="2">
    <source>
        <dbReference type="EMBL" id="RCH79798.1"/>
    </source>
</evidence>
<dbReference type="Proteomes" id="UP000253551">
    <property type="component" value="Unassembled WGS sequence"/>
</dbReference>
<proteinExistence type="predicted"/>
<evidence type="ECO:0000313" key="3">
    <source>
        <dbReference type="Proteomes" id="UP000253551"/>
    </source>
</evidence>
<dbReference type="AlphaFoldDB" id="A0A367IQ34"/>
<protein>
    <submittedName>
        <fullName evidence="2">Uncharacterized protein</fullName>
    </submittedName>
</protein>
<organism evidence="2 3">
    <name type="scientific">Rhizopus stolonifer</name>
    <name type="common">Rhizopus nigricans</name>
    <dbReference type="NCBI Taxonomy" id="4846"/>
    <lineage>
        <taxon>Eukaryota</taxon>
        <taxon>Fungi</taxon>
        <taxon>Fungi incertae sedis</taxon>
        <taxon>Mucoromycota</taxon>
        <taxon>Mucoromycotina</taxon>
        <taxon>Mucoromycetes</taxon>
        <taxon>Mucorales</taxon>
        <taxon>Mucorineae</taxon>
        <taxon>Rhizopodaceae</taxon>
        <taxon>Rhizopus</taxon>
    </lineage>
</organism>
<dbReference type="EMBL" id="PJQM01006363">
    <property type="protein sequence ID" value="RCH79798.1"/>
    <property type="molecule type" value="Genomic_DNA"/>
</dbReference>
<sequence length="66" mass="7602">MNDHRQLNTPSPVVFPSASPTPKLYSTPSKKLPNVKSWQEIGVDSVPHIIYRRRLSGFHYLIWIIS</sequence>
<keyword evidence="3" id="KW-1185">Reference proteome</keyword>
<comment type="caution">
    <text evidence="2">The sequence shown here is derived from an EMBL/GenBank/DDBJ whole genome shotgun (WGS) entry which is preliminary data.</text>
</comment>
<gene>
    <name evidence="2" type="ORF">CU098_004048</name>
</gene>